<keyword evidence="2" id="KW-1185">Reference proteome</keyword>
<evidence type="ECO:0008006" key="3">
    <source>
        <dbReference type="Google" id="ProtNLM"/>
    </source>
</evidence>
<dbReference type="RefSeq" id="WP_094060220.1">
    <property type="nucleotide sequence ID" value="NZ_CP022530.1"/>
</dbReference>
<proteinExistence type="predicted"/>
<dbReference type="OrthoDB" id="6118246at2"/>
<sequence>MEKRQQIEQRSRLGTLLIHKGLINRQQLDDALTRQASGGGRLGEILVAQGVLTDGQLKRALRRQSNYRLIAAVSAMLLGPFQPFISSANAAIDDGHEVAEQQVKRSPFTQSGGMQALSEAEMGGVTAQGATDILANLDRLQEIATTPNASDDDIATTTLETLLNTSLPISNLFDAEMEIRGIQYADGPRTVINGDGSLEVKLPTHIDEVSFRNVRVQGMSNAHLGDVTIRNISFGAGTSVNISLRP</sequence>
<reference evidence="1 2" key="1">
    <citation type="submission" date="2017-07" db="EMBL/GenBank/DDBJ databases">
        <title>Annotated genome sequence of Bacterioplanes sanyensis isolated from Red Sea.</title>
        <authorList>
            <person name="Rehman Z.U."/>
        </authorList>
    </citation>
    <scope>NUCLEOTIDE SEQUENCE [LARGE SCALE GENOMIC DNA]</scope>
    <source>
        <strain evidence="1 2">NV9</strain>
    </source>
</reference>
<dbReference type="Proteomes" id="UP000202440">
    <property type="component" value="Chromosome"/>
</dbReference>
<evidence type="ECO:0000313" key="2">
    <source>
        <dbReference type="Proteomes" id="UP000202440"/>
    </source>
</evidence>
<dbReference type="KEGG" id="bsan:CHH28_10255"/>
<dbReference type="AlphaFoldDB" id="A0A222FKC5"/>
<dbReference type="SUPFAM" id="SSF160246">
    <property type="entry name" value="EspE N-terminal domain-like"/>
    <property type="match status" value="1"/>
</dbReference>
<protein>
    <recommendedName>
        <fullName evidence="3">Pilus assembly protein PilB</fullName>
    </recommendedName>
</protein>
<dbReference type="InterPro" id="IPR037257">
    <property type="entry name" value="T2SS_E_N_sf"/>
</dbReference>
<gene>
    <name evidence="1" type="ORF">CHH28_10255</name>
</gene>
<dbReference type="EMBL" id="CP022530">
    <property type="protein sequence ID" value="ASP39036.1"/>
    <property type="molecule type" value="Genomic_DNA"/>
</dbReference>
<accession>A0A222FKC5</accession>
<evidence type="ECO:0000313" key="1">
    <source>
        <dbReference type="EMBL" id="ASP39036.1"/>
    </source>
</evidence>
<name>A0A222FKC5_9GAMM</name>
<organism evidence="1 2">
    <name type="scientific">Bacterioplanes sanyensis</name>
    <dbReference type="NCBI Taxonomy" id="1249553"/>
    <lineage>
        <taxon>Bacteria</taxon>
        <taxon>Pseudomonadati</taxon>
        <taxon>Pseudomonadota</taxon>
        <taxon>Gammaproteobacteria</taxon>
        <taxon>Oceanospirillales</taxon>
        <taxon>Oceanospirillaceae</taxon>
        <taxon>Bacterioplanes</taxon>
    </lineage>
</organism>